<dbReference type="FunFam" id="3.30.300.30:FF:000015">
    <property type="entry name" value="Nonribosomal peptide synthase SidD"/>
    <property type="match status" value="1"/>
</dbReference>
<keyword evidence="6" id="KW-0677">Repeat</keyword>
<dbReference type="InterPro" id="IPR006162">
    <property type="entry name" value="Ppantetheine_attach_site"/>
</dbReference>
<dbReference type="Pfam" id="PF00501">
    <property type="entry name" value="AMP-binding"/>
    <property type="match status" value="4"/>
</dbReference>
<protein>
    <recommendedName>
        <fullName evidence="8">Carrier domain-containing protein</fullName>
    </recommendedName>
</protein>
<dbReference type="CDD" id="cd19531">
    <property type="entry name" value="LCL_NRPS-like"/>
    <property type="match status" value="1"/>
</dbReference>
<dbReference type="PANTHER" id="PTHR45527">
    <property type="entry name" value="NONRIBOSOMAL PEPTIDE SYNTHETASE"/>
    <property type="match status" value="1"/>
</dbReference>
<dbReference type="InterPro" id="IPR023213">
    <property type="entry name" value="CAT-like_dom_sf"/>
</dbReference>
<dbReference type="NCBIfam" id="TIGR01733">
    <property type="entry name" value="AA-adenyl-dom"/>
    <property type="match status" value="4"/>
</dbReference>
<dbReference type="Pfam" id="PF13193">
    <property type="entry name" value="AMP-binding_C"/>
    <property type="match status" value="5"/>
</dbReference>
<dbReference type="FunFam" id="1.10.1200.10:FF:000005">
    <property type="entry name" value="Nonribosomal peptide synthetase 1"/>
    <property type="match status" value="4"/>
</dbReference>
<dbReference type="FunFam" id="2.30.38.10:FF:000001">
    <property type="entry name" value="Non-ribosomal peptide synthetase PvdI"/>
    <property type="match status" value="4"/>
</dbReference>
<dbReference type="InterPro" id="IPR036736">
    <property type="entry name" value="ACP-like_sf"/>
</dbReference>
<keyword evidence="5" id="KW-0436">Ligase</keyword>
<dbReference type="FunFam" id="3.30.559.10:FF:000012">
    <property type="entry name" value="Non-ribosomal peptide synthetase"/>
    <property type="match status" value="1"/>
</dbReference>
<dbReference type="CDD" id="cd05930">
    <property type="entry name" value="A_NRPS"/>
    <property type="match status" value="1"/>
</dbReference>
<dbReference type="CDD" id="cd19534">
    <property type="entry name" value="E_NRPS"/>
    <property type="match status" value="2"/>
</dbReference>
<dbReference type="CDD" id="cd19543">
    <property type="entry name" value="DCL_NRPS"/>
    <property type="match status" value="2"/>
</dbReference>
<evidence type="ECO:0000256" key="2">
    <source>
        <dbReference type="ARBA" id="ARBA00006432"/>
    </source>
</evidence>
<dbReference type="InterPro" id="IPR000873">
    <property type="entry name" value="AMP-dep_synth/lig_dom"/>
</dbReference>
<dbReference type="InterPro" id="IPR010071">
    <property type="entry name" value="AA_adenyl_dom"/>
</dbReference>
<dbReference type="PROSITE" id="PS50075">
    <property type="entry name" value="CARRIER"/>
    <property type="match status" value="5"/>
</dbReference>
<dbReference type="Pfam" id="PF00668">
    <property type="entry name" value="Condensation"/>
    <property type="match status" value="7"/>
</dbReference>
<feature type="domain" description="Carrier" evidence="8">
    <location>
        <begin position="2187"/>
        <end position="2261"/>
    </location>
</feature>
<feature type="domain" description="Carrier" evidence="8">
    <location>
        <begin position="670"/>
        <end position="744"/>
    </location>
</feature>
<dbReference type="NCBIfam" id="NF003417">
    <property type="entry name" value="PRK04813.1"/>
    <property type="match status" value="5"/>
</dbReference>
<dbReference type="FunFam" id="1.10.1200.10:FF:000016">
    <property type="entry name" value="Non-ribosomal peptide synthase"/>
    <property type="match status" value="1"/>
</dbReference>
<dbReference type="InterPro" id="IPR001242">
    <property type="entry name" value="Condensation_dom"/>
</dbReference>
<accession>A0A455SPG7</accession>
<comment type="cofactor">
    <cofactor evidence="1">
        <name>pantetheine 4'-phosphate</name>
        <dbReference type="ChEBI" id="CHEBI:47942"/>
    </cofactor>
</comment>
<name>A0A455SPG7_9CHLR</name>
<dbReference type="GO" id="GO:0031177">
    <property type="term" value="F:phosphopantetheine binding"/>
    <property type="evidence" value="ECO:0007669"/>
    <property type="project" value="InterPro"/>
</dbReference>
<keyword evidence="3" id="KW-0596">Phosphopantetheine</keyword>
<dbReference type="FunFam" id="3.30.300.30:FF:000010">
    <property type="entry name" value="Enterobactin synthetase component F"/>
    <property type="match status" value="3"/>
</dbReference>
<dbReference type="SMART" id="SM01294">
    <property type="entry name" value="PKS_PP_betabranch"/>
    <property type="match status" value="2"/>
</dbReference>
<proteinExistence type="inferred from homology"/>
<dbReference type="FunFam" id="3.40.50.12780:FF:000012">
    <property type="entry name" value="Non-ribosomal peptide synthetase"/>
    <property type="match status" value="4"/>
</dbReference>
<dbReference type="PROSITE" id="PS00012">
    <property type="entry name" value="PHOSPHOPANTETHEINE"/>
    <property type="match status" value="4"/>
</dbReference>
<feature type="domain" description="Carrier" evidence="8">
    <location>
        <begin position="5849"/>
        <end position="5924"/>
    </location>
</feature>
<dbReference type="InterPro" id="IPR020845">
    <property type="entry name" value="AMP-binding_CS"/>
</dbReference>
<dbReference type="CDD" id="cd12117">
    <property type="entry name" value="A_NRPS_Srf_like"/>
    <property type="match status" value="1"/>
</dbReference>
<dbReference type="Pfam" id="PF00975">
    <property type="entry name" value="Thioesterase"/>
    <property type="match status" value="1"/>
</dbReference>
<keyword evidence="7" id="KW-0045">Antibiotic biosynthesis</keyword>
<dbReference type="SUPFAM" id="SSF52777">
    <property type="entry name" value="CoA-dependent acyltransferases"/>
    <property type="match status" value="14"/>
</dbReference>
<dbReference type="InterPro" id="IPR020802">
    <property type="entry name" value="TesA-like"/>
</dbReference>
<dbReference type="Gene3D" id="3.40.50.1820">
    <property type="entry name" value="alpha/beta hydrolase"/>
    <property type="match status" value="1"/>
</dbReference>
<dbReference type="FunFam" id="3.40.50.980:FF:000002">
    <property type="entry name" value="Enterobactin synthetase component F"/>
    <property type="match status" value="1"/>
</dbReference>
<organism evidence="9">
    <name type="scientific">Thermosporothrix sp. COM3</name>
    <dbReference type="NCBI Taxonomy" id="2490863"/>
    <lineage>
        <taxon>Bacteria</taxon>
        <taxon>Bacillati</taxon>
        <taxon>Chloroflexota</taxon>
        <taxon>Ktedonobacteria</taxon>
        <taxon>Ktedonobacterales</taxon>
        <taxon>Thermosporotrichaceae</taxon>
        <taxon>Thermosporothrix</taxon>
    </lineage>
</organism>
<evidence type="ECO:0000256" key="4">
    <source>
        <dbReference type="ARBA" id="ARBA00022553"/>
    </source>
</evidence>
<evidence type="ECO:0000256" key="1">
    <source>
        <dbReference type="ARBA" id="ARBA00001957"/>
    </source>
</evidence>
<evidence type="ECO:0000256" key="5">
    <source>
        <dbReference type="ARBA" id="ARBA00022598"/>
    </source>
</evidence>
<dbReference type="CDD" id="cd17643">
    <property type="entry name" value="A_NRPS_Cytc1-like"/>
    <property type="match status" value="1"/>
</dbReference>
<keyword evidence="4" id="KW-0597">Phosphoprotein</keyword>
<dbReference type="Gene3D" id="3.30.300.30">
    <property type="match status" value="5"/>
</dbReference>
<dbReference type="Gene3D" id="3.30.559.10">
    <property type="entry name" value="Chloramphenicol acetyltransferase-like domain"/>
    <property type="match status" value="7"/>
</dbReference>
<dbReference type="InterPro" id="IPR001031">
    <property type="entry name" value="Thioesterase"/>
</dbReference>
<dbReference type="NCBIfam" id="TIGR01720">
    <property type="entry name" value="NRPS-para261"/>
    <property type="match status" value="2"/>
</dbReference>
<dbReference type="Pfam" id="PF00550">
    <property type="entry name" value="PP-binding"/>
    <property type="match status" value="5"/>
</dbReference>
<evidence type="ECO:0000256" key="3">
    <source>
        <dbReference type="ARBA" id="ARBA00022450"/>
    </source>
</evidence>
<dbReference type="SUPFAM" id="SSF47336">
    <property type="entry name" value="ACP-like"/>
    <property type="match status" value="5"/>
</dbReference>
<dbReference type="InterPro" id="IPR009081">
    <property type="entry name" value="PP-bd_ACP"/>
</dbReference>
<evidence type="ECO:0000256" key="7">
    <source>
        <dbReference type="ARBA" id="ARBA00023194"/>
    </source>
</evidence>
<dbReference type="InterPro" id="IPR010060">
    <property type="entry name" value="NRPS_synth"/>
</dbReference>
<dbReference type="NCBIfam" id="NF004282">
    <property type="entry name" value="PRK05691.1"/>
    <property type="match status" value="7"/>
</dbReference>
<dbReference type="InterPro" id="IPR020806">
    <property type="entry name" value="PKS_PP-bd"/>
</dbReference>
<dbReference type="GO" id="GO:0072330">
    <property type="term" value="P:monocarboxylic acid biosynthetic process"/>
    <property type="evidence" value="ECO:0007669"/>
    <property type="project" value="UniProtKB-ARBA"/>
</dbReference>
<dbReference type="SUPFAM" id="SSF56801">
    <property type="entry name" value="Acetyl-CoA synthetase-like"/>
    <property type="match status" value="5"/>
</dbReference>
<dbReference type="Gene3D" id="1.10.1200.10">
    <property type="entry name" value="ACP-like"/>
    <property type="match status" value="5"/>
</dbReference>
<dbReference type="GO" id="GO:0005737">
    <property type="term" value="C:cytoplasm"/>
    <property type="evidence" value="ECO:0007669"/>
    <property type="project" value="TreeGrafter"/>
</dbReference>
<dbReference type="GO" id="GO:0017000">
    <property type="term" value="P:antibiotic biosynthetic process"/>
    <property type="evidence" value="ECO:0007669"/>
    <property type="project" value="UniProtKB-KW"/>
</dbReference>
<dbReference type="GO" id="GO:0008610">
    <property type="term" value="P:lipid biosynthetic process"/>
    <property type="evidence" value="ECO:0007669"/>
    <property type="project" value="UniProtKB-ARBA"/>
</dbReference>
<dbReference type="EMBL" id="AP019376">
    <property type="protein sequence ID" value="BBH88095.1"/>
    <property type="molecule type" value="Genomic_DNA"/>
</dbReference>
<dbReference type="InterPro" id="IPR029058">
    <property type="entry name" value="AB_hydrolase_fold"/>
</dbReference>
<reference evidence="9" key="1">
    <citation type="submission" date="2018-12" db="EMBL/GenBank/DDBJ databases">
        <title>Novel natural products biosynthetic potential of the class Ktedonobacteria.</title>
        <authorList>
            <person name="Zheng Y."/>
            <person name="Saitou A."/>
            <person name="Wang C.M."/>
            <person name="Toyoda A."/>
            <person name="Minakuchi Y."/>
            <person name="Sekiguchi Y."/>
            <person name="Ueda K."/>
            <person name="Takano H."/>
            <person name="Sakai Y."/>
            <person name="Yokota A."/>
            <person name="Yabe S."/>
        </authorList>
    </citation>
    <scope>NUCLEOTIDE SEQUENCE</scope>
    <source>
        <strain evidence="9">COM3</strain>
    </source>
</reference>
<dbReference type="SUPFAM" id="SSF53474">
    <property type="entry name" value="alpha/beta-Hydrolases"/>
    <property type="match status" value="1"/>
</dbReference>
<dbReference type="InterPro" id="IPR045851">
    <property type="entry name" value="AMP-bd_C_sf"/>
</dbReference>
<feature type="domain" description="Carrier" evidence="8">
    <location>
        <begin position="3703"/>
        <end position="3777"/>
    </location>
</feature>
<evidence type="ECO:0000313" key="9">
    <source>
        <dbReference type="EMBL" id="BBH88095.1"/>
    </source>
</evidence>
<dbReference type="CDD" id="cd12116">
    <property type="entry name" value="A_NRPS_Ta1_like"/>
    <property type="match status" value="1"/>
</dbReference>
<dbReference type="FunFam" id="3.40.50.980:FF:000001">
    <property type="entry name" value="Non-ribosomal peptide synthetase"/>
    <property type="match status" value="4"/>
</dbReference>
<dbReference type="FunFam" id="3.30.559.30:FF:000001">
    <property type="entry name" value="Non-ribosomal peptide synthetase"/>
    <property type="match status" value="1"/>
</dbReference>
<dbReference type="Gene3D" id="2.30.38.10">
    <property type="entry name" value="Luciferase, Domain 3"/>
    <property type="match status" value="4"/>
</dbReference>
<dbReference type="GO" id="GO:0043041">
    <property type="term" value="P:amino acid activation for nonribosomal peptide biosynthetic process"/>
    <property type="evidence" value="ECO:0007669"/>
    <property type="project" value="TreeGrafter"/>
</dbReference>
<comment type="similarity">
    <text evidence="2">Belongs to the ATP-dependent AMP-binding enzyme family.</text>
</comment>
<feature type="domain" description="Carrier" evidence="8">
    <location>
        <begin position="4776"/>
        <end position="4850"/>
    </location>
</feature>
<dbReference type="Gene3D" id="3.30.559.30">
    <property type="entry name" value="Nonribosomal peptide synthetase, condensation domain"/>
    <property type="match status" value="7"/>
</dbReference>
<dbReference type="InterPro" id="IPR025110">
    <property type="entry name" value="AMP-bd_C"/>
</dbReference>
<evidence type="ECO:0000259" key="8">
    <source>
        <dbReference type="PROSITE" id="PS50075"/>
    </source>
</evidence>
<evidence type="ECO:0000256" key="6">
    <source>
        <dbReference type="ARBA" id="ARBA00022737"/>
    </source>
</evidence>
<dbReference type="PANTHER" id="PTHR45527:SF1">
    <property type="entry name" value="FATTY ACID SYNTHASE"/>
    <property type="match status" value="1"/>
</dbReference>
<gene>
    <name evidence="9" type="ORF">KTC_28460</name>
</gene>
<dbReference type="GO" id="GO:0044550">
    <property type="term" value="P:secondary metabolite biosynthetic process"/>
    <property type="evidence" value="ECO:0007669"/>
    <property type="project" value="UniProtKB-ARBA"/>
</dbReference>
<dbReference type="SMART" id="SM00823">
    <property type="entry name" value="PKS_PP"/>
    <property type="match status" value="5"/>
</dbReference>
<dbReference type="GO" id="GO:0016874">
    <property type="term" value="F:ligase activity"/>
    <property type="evidence" value="ECO:0007669"/>
    <property type="project" value="UniProtKB-KW"/>
</dbReference>
<sequence length="6215" mass="704831">MTTRDLSAKRAALFKERLKKKGIQSKLEGQHIPPRKETEPLSLSFAQQRMWLLDQLEPNSTAYNIPYSIQLNGHLNVPLLERSIAMLIARHESLRTTFPVQNGQPVQVIAPAVEYHLPLVQLELLTPVQQTQQVRELIQQEAQWPFFLSGGALLRTCLLRLKREKHILLLTFHHIISDGWSEEIFLREMVACYEALLEGRAPLLPELPIQYADFAQWQRQRLQGDALETSLAYWRDELRDLKPLHLSADNPRPATLSPRGSYEKHLLPAALHEQLKVLGQREQATQFMVLMAAFQVLLARYSGQTDIVVGIPTANRTLPELEGIIGFFSNTLSVRVDVADNPTFLQLLARVREKTVGAYAHQDVPFEKLVEELQPERSLNHSPFFQVMFAEQQELPTFQVGGLQIHSLPQETVVAKFDISLIVMETDQGLLCALEYRTDIFEQETIRRLLEHWQTLLEGIVAQPEQRIQAVPLLSEAECVQLFAQWRQARLSFPEKHPLHHLLETGQERYILNESLQPVPVGATGILYIGSTDEMVDPTRLLPHPFSEQVGAYIYNTGETVRFLKTGEIVPLQPERSRQQVKVRGYHIEPGEIEAALAILPDVREVVVTVQDARAGDKRLVAYLVAEANIIPSTSEDLRAYLLQKLPEYMVPASFIWTDQLPVTINGKVVPRTPEEQTLAGIWSQVLGVKQVGIYDNFFALGGDSILTIQVISLAAQAGLTLTPKELFQYQTIEQLAAVVKPVEEQSVEERPSGEVMLTPIQRWFFEQGSPEPHHYNQSLLLRSRGRLEAERLERAWRWVYGQHESLRLRYRQEAGEWKQTYEEGEAGLLYVDLTGLQGQERERERRRMIGEAQGSLKLSEGPLWRLVSLRQEQEEELLCVSHHLIIDAVSWRLVLSDLHYAYEQMGEGKEPASLPRSSSYQRWAESLERVVSRGELEGELTYWLSEERKQVKGLPVEKGAGRAREESSRQVVRELDEERTKGVLQEVGEVYRMKPQEVLLTALVKAVGAWTGERRVLVDVEGHGREEREGGIEVTRTVGWFTTIYPVLLDVEGVKGEGEELKRVKEQVRSIPGKGQGYGMLRYLHPKEEVRKKFAELPQAEISFNYLGQLDSLQEENSLFQISEVAVEAQSSPQGYRSHRLMVDGMVVNGRLRMEWSYSQQEYAEETIQRLAQGFEEAAERLIEQSRAEGAGGMTPSDYPLARLTQEQCDLLWESLPSGVQDIYALTSLQEGLLFHTLAEPGLYVEQMCCFLHGRLDLRKFERAWQEVIGRHESLRTGFWWKGLRRPIQFVMRAVQPAWRLLDWQHLDAGERETHLYTLRWEEQRHSFDITQAPLMRFTLIRVSEEEHLFLWSHHHLILDGWSVSLVLKEVFQYYEESEPQVEPVAPYREYVGWLQEQDQGVAEAYWRRYLAGLSEPTQLPVLQPKSAVETEKRVETQRVRMSREETAEIQRWARREQVTLNTLLQGAWAVLLSRYSGSEDVLFGTTVAGRPPELAGVETMVGLFINTLAVRIGVKEEKEVGAWLREIQEQQVESRQYAYTALSEVQRWSEMPSGQPLFDTILIFDNFPIDPDLLASRNALKMQVAETFEQTNFPIDVEGILLEDCLQLSIMYHTNRVAPTMAAQMLRHLQQILRSMTADVQQVSMLSLFTEVEAARMLAEWNETGRPLPDRRLHELFEAQVQATPDAVAATFEERRITYAELDQWANQLAHYLQKRGVGPDMLIGLFVERSIEMLVGVLGILKAGGAYVPLDHTHPQERLALVLEDAAITLLVTQERLLAKLPASENLSVICLDRESRLIAQESARKPQCETKPDNLAYVIYTSGSTGRPKGAMIPHQGIVNYLSWASKFYHTREGNGTLVHSSLTFDLTLTDLFAPLLVGSSVTLLPDTHDVEALAHTFQASEQLSHVKLTPSHFELLTSLLSPDKVQQRTKAFITGGETLNGESLDFWRVHAPDVRIFNEYGPTETVVGSTVYEIEPSAPSSGAMPIGKPITNVQHYVLDRYLRPVPVGVTGELYIGGICVARGYLNRPALTAEKFIPDPFSDKPGERLYRTGDLVRYREDGILEFVGRVDHQVKIRGYRIELGEVEAALAGLPEVQDVVVTVQEERAGDKRLIAYLVAQANTTPLTVNDVRARLQQSLPEYMIPVGFVWLERLPLTSNGKVDRRALPKPESIRPDLEEAFVAPRTPEEQTLAGIWSQVLGVKQVGIYDNFFALGGDSILTIQVISLAAQAGLTLTPKELFQYQTIEQLAAVVKPVEEQSVEERPSGEVMLTPIQRWFFEQGSPEPHHYNQSLLLRSRGRLEAERLERAWRWVYGQHESLRLRYRQEAGEWKQTYEEGEAGLLYVDLTGLQGQERERERRRMIGEAQGSLKLSEGPLWRLVSLRQEQEEELLCVSHHLIIDAVSWRLVLSDLHYAYEQMGEGKEPASLPRSSSYQRWAESLERVVSRGELEGELTYWLSEERKQVKGLPVEKGAGRAREESSRQVVRELDEERTKGVLQEVGEVYRMKPQEVLLTALVKAVGAWTGERRVLVDVEGHGREEREEGIEVTRTVGWFTTIYPVLLDVEGVKGEGEELKRVKEQVRSIPGKGQGYGMLRYLHPKEEVRKKFAELPQAEISFNYLGQFDALREELALFHVSQVDAALEHSPQGYRSHRLMVDGMVVNGRLRMEWSYSQQEYAEETIQRLAQGFEEAAERLIEQSRAEGAGGMTPSDYPLARLTQEQCDLLWESLPSGVQDIYALTSLQEGLLFHTLAEPGLYVEQMYCTFRGSLEREKFERAWQEVIGRHESLRTGFWWKGLRRPIQFVMRAVQPAWRLLDWCQFSSSEQEIQLQTLLQEDREYGFDITQAPLMRFTLIRVSEEEHLFLWSHHHLILDGWSVSLVLKEVFQYYEESEPQVEPVAPYREYVGWLQEQDQGVAEAYWRRYLAGLSEPTQLPVLQPKSAVETEKRVETQRVRMSREETAEIQRWARREQVTLNTLLQGAWAVLLSRYSGSEDVLFGTTVAGRPPELAGVETMVGLFINTLAVRIGVKEEKEVGAWLREIQEQQVESRQYAYTALSEVQRWSEMPSGQPLFDTLLIFENYPVEPSVLKPTPELSLHEIRIVEQTNYPLLIQGSFEQDKLELLATYQPSAFEQGVVRRILEHLCTLFRAIVAQTDALIMQLPMLSEAELHQQLVEWNSTDEQFADLHILHQQFEQRVKQVPDAVALCFRDEQLTYAELNERANQLACLLQSRGVGADTFVGVCMERSLELVIGLLGTLKAGGAYVPVDPSYPAERIAFMLEDARVPILLTQQHLREHLPVQLEAVICLDSETWSTLVEPLEEHVPQSAGQHPEQAAYMIYTSGSTGQPKGVQIAHRALLNFLYSMHSQPGLTAQDTLLAVTSLSFDIAGLELYLPLLCGARLVLAERQDAQDGRALVELLRRHRVTLMQATPSTWRLLLEAGWQGDPDLVILCGGEAFPPNLAEQLLPRCASLWNMYGPTETTIWSAVAQVKQVEGPLSIGRPIANTQIYILDERLQPVPIGVPGELYIGGTGLARGYWRREELTAERFVPNPFSTQVGERMYRTGDLARFLSDGTLDYLGRLDQQVKIRGFRIELGEIEAILAQHPLVRECAVMARSDDQPDARLVAYVIPEHAENPSSLSVPVLRDYIQQRLPSYMVPAAFVLLDAFPMTSNGKLDRRALPAPERSREQVAETFVAPRTAVEAVLASIWQQVLELDQVGVTDNFFALGGDSIRSIQVVSQAQQQGLAISVPHLFQYPTIAQLAQHVLHDELQPEPFERTEPLSLLSEEERSRLPEGVEDAYPLTMLQAGMLFHSQYAPESAIYHDIFTAHLQARFDLQALQIALQRLHEEHPALRTSVELAGYRSPMQLIWRRVLLPLQVEDLRNLPANVQEQQIARWLEEEKGRPFALNQAPLLRWQVHWRAEESFQITLSFHHAMLDGWSAATLLTALLQGYQAALLGQEITAEPSAVSFRDFVAQEMQSLQNEDDRRFWREQLAEQWRIQLPRWRVPTPEERKQRIVDVAVPISPAMEKQLEEVARRCAVPLKSVLLAAHLRVLRGLGGQQECVTGIVLNGRPETRDGERVLGMFLNTVPLRLRLMGGSWLDLITEAFTAEREILPHRRYPLAQMQKEQGGETLFEAAFNYTHFHVYKQLKQESQIQVLDGEMFEQTNIPLLANFSRDVETGLQLNVRADALRFPQEQVETIAGYYQKVLIAIAELPEERYEWLDLLTEEERQQQLALWNQASFAHADGETIEQLFERQAQMTPDAVALCLQGSQMTYAELNRRANQIAQFLKRHGVGPDVLVGLCMERSLELIVGLVGILKAGGAYIPLDPAYPQERLRFMIDDARLTLVLTQQQFVEHLADQPACLVCLDTEWPTIAQESDEKPQSNLAAENLIYTIYTSGSTGTPKGAKITHANVERLFAATQDWYHFHAGDVWTLFHSYAFDFSVWEIWGALLYGGRLVIVPYLQSRSPEAFYELLYREGVTVLNQTPSAFRQLIHAEEVQGMKDLALRLVIFGGEALDMRSLAPWFARHGDQQPQLVNMYGITETTVHVTYRPLTEADVQGNSVIGIAIPDLSLYVLDESLLPVPIGVAGELYVGGAGLSNGYLNRPELTAERFIPHPFSREAGQRLYKTGDLVRYRPDGSLDYLGRLDQQVKIRGFRIELGEIEAVLVRHPLVRECVVLARGETDAYLVAYVIPAVLEGTSSLSISMLREYVEQHLPSYMVPAAFVLLDAFPMTSNGKLDRRALPAPERSREQVAETFVAPRTAVEAVLASIWQQVLELDQVGVTDNFFALGGDSIRSIQVVSQAQQQGLAISVPHLFQYPTIAQLAQHVLHDELQPEPFERTEPLSLLSEEERSRLPEGVEDAYPLTMLQAGMLFHSQYAPESAIYHDIFTAHLQAPFDELKLRRVMQRLHRLHPVLRSSFELSHYGAPMQLVWRQVEEPLQVEDVRDLPIEQQEAVIERWLEAEKGRPFVLESAPLLRWQIHWRSENSFQLTVSFHHAILDGWSVASLLTELMRGYPAELAGRTEELTEPEVSFRDFVAQELHSIQSEEDQRFWRKQLTEIPRVKVPRWRVPTPEEQQQRVVDIAVSVSAELVQGLRAVANRAAVPLKSVLLAAHMRVLQALGGERECVTGLVLNGRPETQDGERVLGLFLNSLPFRLKLEGGSWLELVEETFAAERELLPHRRYPLAQMQKEHGGEPLFEVAFNYTHFHVYEQLKQEAQVQVIEGALFEQTNFTLIANFSLDVETDLLQLNLRADAQQLPREQVEALAHYYRCVLTALAEQPEERYEWLDLLTEEERQQQLSLWNATQSAYPAEATLPQLFTEQVALRPDAIALVYGDEQWSYAYLDQQTDRLARVLRGYGVEAEVSVGLYLERSLHMIVALLGILKAGGTYVPLDPQLPVQRLHWQIRDAQVRFLLTHSALEAQLPHLHLPVLCLDQLEEEDFEEEVVDGAASALQLAYVMYTSGSTGTPKGVGVPHRAIIRLVKENSFLTLRETNILLQFAPLAFDASTLEIWGTLLTGARLVVFEPQLPALDELARVLQQYAVNVLWLTAGLFHQMVESQIEILAKVDTVLAGGDVLNVGLVRQLLRQGGGRQTVINGYGPTENTTFTCCYPMVSEDQVGETVPIGRPISNTTVYVLDEEMQPIPVGAVGELYTGGDGLARGYWQQAELTAERFVPDPFSKQPGARLYRTGDLVRYLIDGRLEFVGRRDQQLKVRGFRIEPGEIETVLARHEQVHECVVILRKAETGESYLVACMTGEDPALVPADDELRQYVRERLPEYMVPSYFLWLEALPLTPNGKVDRRELMRMQAEGLQQQLQQSNAQLFVPPWDEIEFRLMRIWEEVLQIQPVGVSSNFFDLGGHSLTAIRLMSRIRQEFEQDIALEMLFQLPTVAQLATALRNRTAGSSTDRVLVPLQTQGSNPALFCVHPAGGTAFCYANLSRLLGSEQPFYALRLPEWSKTGQYPAIAEQAAMYLEAIRSVQPHGPYLLGGWSFGGIVAFEMARQLEQQGEEVAFLALIDSAVPRSETAAPQPALDDAVLVARAKGMLEALNAMQMSEFERLSLAEQLEYICQQMIKIHMLPADADVELARRFLATIVMSSYAARTYVPHTYSGRITFFRATESVKLLELEDAEAYGLSQGEAAPELAGGWQHFTSAGIDVHLVPGDHEGIVVGSAVQHLATALRRSIDAVLKQ</sequence>
<dbReference type="PROSITE" id="PS00455">
    <property type="entry name" value="AMP_BINDING"/>
    <property type="match status" value="3"/>
</dbReference>
<dbReference type="SMART" id="SM00824">
    <property type="entry name" value="PKS_TE"/>
    <property type="match status" value="1"/>
</dbReference>
<dbReference type="Gene3D" id="3.40.50.980">
    <property type="match status" value="8"/>
</dbReference>